<accession>A0A2R6R757</accession>
<reference evidence="2 3" key="1">
    <citation type="submission" date="2018-02" db="EMBL/GenBank/DDBJ databases">
        <title>Genome sequence of the basidiomycete white-rot fungus Phlebia centrifuga.</title>
        <authorList>
            <person name="Granchi Z."/>
            <person name="Peng M."/>
            <person name="de Vries R.P."/>
            <person name="Hilden K."/>
            <person name="Makela M.R."/>
            <person name="Grigoriev I."/>
            <person name="Riley R."/>
        </authorList>
    </citation>
    <scope>NUCLEOTIDE SEQUENCE [LARGE SCALE GENOMIC DNA]</scope>
    <source>
        <strain evidence="2 3">FBCC195</strain>
    </source>
</reference>
<feature type="region of interest" description="Disordered" evidence="1">
    <location>
        <begin position="29"/>
        <end position="62"/>
    </location>
</feature>
<comment type="caution">
    <text evidence="2">The sequence shown here is derived from an EMBL/GenBank/DDBJ whole genome shotgun (WGS) entry which is preliminary data.</text>
</comment>
<dbReference type="EMBL" id="MLYV02000277">
    <property type="protein sequence ID" value="PSS22605.1"/>
    <property type="molecule type" value="Genomic_DNA"/>
</dbReference>
<feature type="compositionally biased region" description="Low complexity" evidence="1">
    <location>
        <begin position="31"/>
        <end position="44"/>
    </location>
</feature>
<evidence type="ECO:0000313" key="3">
    <source>
        <dbReference type="Proteomes" id="UP000186601"/>
    </source>
</evidence>
<evidence type="ECO:0000256" key="1">
    <source>
        <dbReference type="SAM" id="MobiDB-lite"/>
    </source>
</evidence>
<organism evidence="2 3">
    <name type="scientific">Hermanssonia centrifuga</name>
    <dbReference type="NCBI Taxonomy" id="98765"/>
    <lineage>
        <taxon>Eukaryota</taxon>
        <taxon>Fungi</taxon>
        <taxon>Dikarya</taxon>
        <taxon>Basidiomycota</taxon>
        <taxon>Agaricomycotina</taxon>
        <taxon>Agaricomycetes</taxon>
        <taxon>Polyporales</taxon>
        <taxon>Meruliaceae</taxon>
        <taxon>Hermanssonia</taxon>
    </lineage>
</organism>
<name>A0A2R6R757_9APHY</name>
<evidence type="ECO:0000313" key="2">
    <source>
        <dbReference type="EMBL" id="PSS22605.1"/>
    </source>
</evidence>
<dbReference type="AlphaFoldDB" id="A0A2R6R757"/>
<proteinExistence type="predicted"/>
<keyword evidence="3" id="KW-1185">Reference proteome</keyword>
<feature type="compositionally biased region" description="Polar residues" evidence="1">
    <location>
        <begin position="47"/>
        <end position="62"/>
    </location>
</feature>
<sequence>MSFHAERRVLESEKRGMLLVTWDELSRRQMSRQWSSSSNTSVASRVLQDSQQVTEMSNLWCE</sequence>
<gene>
    <name evidence="2" type="ORF">PHLCEN_2v3089</name>
</gene>
<dbReference type="Proteomes" id="UP000186601">
    <property type="component" value="Unassembled WGS sequence"/>
</dbReference>
<protein>
    <submittedName>
        <fullName evidence="2">Uncharacterized protein</fullName>
    </submittedName>
</protein>